<dbReference type="Gene3D" id="1.10.530.10">
    <property type="match status" value="1"/>
</dbReference>
<dbReference type="Proteomes" id="UP000439983">
    <property type="component" value="Unassembled WGS sequence"/>
</dbReference>
<reference evidence="2 3" key="1">
    <citation type="journal article" date="2013" name="Genome Biol.">
        <title>Comparative genomics of the core and accessory genomes of 48 Sinorhizobium strains comprising five genospecies.</title>
        <authorList>
            <person name="Sugawara M."/>
            <person name="Epstein B."/>
            <person name="Badgley B.D."/>
            <person name="Unno T."/>
            <person name="Xu L."/>
            <person name="Reese J."/>
            <person name="Gyaneshwar P."/>
            <person name="Denny R."/>
            <person name="Mudge J."/>
            <person name="Bharti A.K."/>
            <person name="Farmer A.D."/>
            <person name="May G.D."/>
            <person name="Woodward J.E."/>
            <person name="Medigue C."/>
            <person name="Vallenet D."/>
            <person name="Lajus A."/>
            <person name="Rouy Z."/>
            <person name="Martinez-Vaz B."/>
            <person name="Tiffin P."/>
            <person name="Young N.D."/>
            <person name="Sadowsky M.J."/>
        </authorList>
    </citation>
    <scope>NUCLEOTIDE SEQUENCE [LARGE SCALE GENOMIC DNA]</scope>
    <source>
        <strain evidence="2 3">USDA4894</strain>
    </source>
</reference>
<keyword evidence="1" id="KW-1133">Transmembrane helix</keyword>
<name>A0A6N7LB50_SINTE</name>
<keyword evidence="3" id="KW-1185">Reference proteome</keyword>
<gene>
    <name evidence="2" type="ORF">GHK62_06535</name>
</gene>
<keyword evidence="1" id="KW-0812">Transmembrane</keyword>
<accession>A0A6N7LB50</accession>
<evidence type="ECO:0000313" key="2">
    <source>
        <dbReference type="EMBL" id="MQX14429.1"/>
    </source>
</evidence>
<sequence>MNKTVPAGAAILLDFIRETEVGRKDRASYDVIYANRQNRLKQPLTTMSFGDVVHAQEAWSKSHGSSAAGAYQFMRATLLGLAKEIPSLEGTDVFTPDLQDRLGFHLLKRRGYQAFVTGELSLVEFGKRLAQEWASLPVLADTRGNQQQVKRGQSYYAGDGLNKVLVKPEKVEAVLREVLAVARRRVEPEGQAAVRAAREKAAPASHAASKRRAVARSGRFWTWLLTAGGSLVTALKELNLVTLDWRVQLAILTVIVGFAVYAISSMPVVREALGLK</sequence>
<dbReference type="OrthoDB" id="5395100at2"/>
<dbReference type="RefSeq" id="WP_153437509.1">
    <property type="nucleotide sequence ID" value="NZ_CP121659.1"/>
</dbReference>
<dbReference type="InterPro" id="IPR023346">
    <property type="entry name" value="Lysozyme-like_dom_sf"/>
</dbReference>
<comment type="caution">
    <text evidence="2">The sequence shown here is derived from an EMBL/GenBank/DDBJ whole genome shotgun (WGS) entry which is preliminary data.</text>
</comment>
<evidence type="ECO:0000256" key="1">
    <source>
        <dbReference type="SAM" id="Phobius"/>
    </source>
</evidence>
<evidence type="ECO:0008006" key="4">
    <source>
        <dbReference type="Google" id="ProtNLM"/>
    </source>
</evidence>
<organism evidence="2 3">
    <name type="scientific">Sinorhizobium terangae</name>
    <dbReference type="NCBI Taxonomy" id="110322"/>
    <lineage>
        <taxon>Bacteria</taxon>
        <taxon>Pseudomonadati</taxon>
        <taxon>Pseudomonadota</taxon>
        <taxon>Alphaproteobacteria</taxon>
        <taxon>Hyphomicrobiales</taxon>
        <taxon>Rhizobiaceae</taxon>
        <taxon>Sinorhizobium/Ensifer group</taxon>
        <taxon>Sinorhizobium</taxon>
    </lineage>
</organism>
<dbReference type="SUPFAM" id="SSF53955">
    <property type="entry name" value="Lysozyme-like"/>
    <property type="match status" value="1"/>
</dbReference>
<feature type="transmembrane region" description="Helical" evidence="1">
    <location>
        <begin position="247"/>
        <end position="269"/>
    </location>
</feature>
<proteinExistence type="predicted"/>
<dbReference type="AlphaFoldDB" id="A0A6N7LB50"/>
<evidence type="ECO:0000313" key="3">
    <source>
        <dbReference type="Proteomes" id="UP000439983"/>
    </source>
</evidence>
<protein>
    <recommendedName>
        <fullName evidence="4">Glycoside hydrolase family 104 protein</fullName>
    </recommendedName>
</protein>
<dbReference type="EMBL" id="WITC01000031">
    <property type="protein sequence ID" value="MQX14429.1"/>
    <property type="molecule type" value="Genomic_DNA"/>
</dbReference>
<keyword evidence="1" id="KW-0472">Membrane</keyword>
<feature type="transmembrane region" description="Helical" evidence="1">
    <location>
        <begin position="218"/>
        <end position="235"/>
    </location>
</feature>